<sequence>MFIQTLPQTLPPPTSPTQTIDRYEPSCLPYPCIGVFRFLDFGANLSPIYPEVVQRLRTGQAFLDKVCCFGQDIRKTSPRRPTIIGADTEGRFLDLGYELFRDGETLKARFYKASIDIIYVGAFLLLFDIEKQALVVAQVVKLLRKRAGSIMFGRNLGAEQDGAFCTKKLGWDVFRHSRETM</sequence>
<dbReference type="AlphaFoldDB" id="A0A2G7FWH3"/>
<name>A0A2G7FWH3_9EURO</name>
<evidence type="ECO:0000256" key="2">
    <source>
        <dbReference type="ARBA" id="ARBA00022691"/>
    </source>
</evidence>
<evidence type="ECO:0000313" key="4">
    <source>
        <dbReference type="Proteomes" id="UP000231358"/>
    </source>
</evidence>
<evidence type="ECO:0000256" key="1">
    <source>
        <dbReference type="ARBA" id="ARBA00022679"/>
    </source>
</evidence>
<protein>
    <recommendedName>
        <fullName evidence="5">Methyltransferase domain-containing protein</fullName>
    </recommendedName>
</protein>
<organism evidence="3 4">
    <name type="scientific">Aspergillus arachidicola</name>
    <dbReference type="NCBI Taxonomy" id="656916"/>
    <lineage>
        <taxon>Eukaryota</taxon>
        <taxon>Fungi</taxon>
        <taxon>Dikarya</taxon>
        <taxon>Ascomycota</taxon>
        <taxon>Pezizomycotina</taxon>
        <taxon>Eurotiomycetes</taxon>
        <taxon>Eurotiomycetidae</taxon>
        <taxon>Eurotiales</taxon>
        <taxon>Aspergillaceae</taxon>
        <taxon>Aspergillus</taxon>
        <taxon>Aspergillus subgen. Circumdati</taxon>
    </lineage>
</organism>
<dbReference type="PANTHER" id="PTHR35897">
    <property type="entry name" value="METHYLTRANSFERASE AUSD"/>
    <property type="match status" value="1"/>
</dbReference>
<proteinExistence type="predicted"/>
<evidence type="ECO:0000313" key="3">
    <source>
        <dbReference type="EMBL" id="PIG84938.1"/>
    </source>
</evidence>
<dbReference type="STRING" id="656916.A0A2G7FWH3"/>
<dbReference type="EMBL" id="NEXV01000357">
    <property type="protein sequence ID" value="PIG84938.1"/>
    <property type="molecule type" value="Genomic_DNA"/>
</dbReference>
<evidence type="ECO:0008006" key="5">
    <source>
        <dbReference type="Google" id="ProtNLM"/>
    </source>
</evidence>
<dbReference type="GO" id="GO:0016740">
    <property type="term" value="F:transferase activity"/>
    <property type="evidence" value="ECO:0007669"/>
    <property type="project" value="UniProtKB-KW"/>
</dbReference>
<accession>A0A2G7FWH3</accession>
<dbReference type="PANTHER" id="PTHR35897:SF1">
    <property type="entry name" value="METHYLTRANSFERASE AUSD"/>
    <property type="match status" value="1"/>
</dbReference>
<comment type="caution">
    <text evidence="3">The sequence shown here is derived from an EMBL/GenBank/DDBJ whole genome shotgun (WGS) entry which is preliminary data.</text>
</comment>
<feature type="non-terminal residue" evidence="3">
    <location>
        <position position="181"/>
    </location>
</feature>
<keyword evidence="1" id="KW-0808">Transferase</keyword>
<keyword evidence="2" id="KW-0949">S-adenosyl-L-methionine</keyword>
<gene>
    <name evidence="3" type="ORF">AARAC_005630</name>
</gene>
<reference evidence="3 4" key="1">
    <citation type="submission" date="2017-05" db="EMBL/GenBank/DDBJ databases">
        <title>Genome sequence for an aflatoxigenic pathogen of Argentinian peanut, Aspergillus arachidicola.</title>
        <authorList>
            <person name="Moore G."/>
            <person name="Beltz S.B."/>
            <person name="Mack B.M."/>
        </authorList>
    </citation>
    <scope>NUCLEOTIDE SEQUENCE [LARGE SCALE GENOMIC DNA]</scope>
    <source>
        <strain evidence="3 4">CBS 117610</strain>
    </source>
</reference>
<keyword evidence="4" id="KW-1185">Reference proteome</keyword>
<dbReference type="Proteomes" id="UP000231358">
    <property type="component" value="Unassembled WGS sequence"/>
</dbReference>
<dbReference type="InterPro" id="IPR051654">
    <property type="entry name" value="Meroterpenoid_MTases"/>
</dbReference>